<proteinExistence type="predicted"/>
<evidence type="ECO:0008006" key="2">
    <source>
        <dbReference type="Google" id="ProtNLM"/>
    </source>
</evidence>
<dbReference type="AlphaFoldDB" id="X0YNP4"/>
<accession>X0YNP4</accession>
<reference evidence="1" key="1">
    <citation type="journal article" date="2014" name="Front. Microbiol.">
        <title>High frequency of phylogenetically diverse reductive dehalogenase-homologous genes in deep subseafloor sedimentary metagenomes.</title>
        <authorList>
            <person name="Kawai M."/>
            <person name="Futagami T."/>
            <person name="Toyoda A."/>
            <person name="Takaki Y."/>
            <person name="Nishi S."/>
            <person name="Hori S."/>
            <person name="Arai W."/>
            <person name="Tsubouchi T."/>
            <person name="Morono Y."/>
            <person name="Uchiyama I."/>
            <person name="Ito T."/>
            <person name="Fujiyama A."/>
            <person name="Inagaki F."/>
            <person name="Takami H."/>
        </authorList>
    </citation>
    <scope>NUCLEOTIDE SEQUENCE</scope>
    <source>
        <strain evidence="1">Expedition CK06-06</strain>
    </source>
</reference>
<name>X0YNP4_9ZZZZ</name>
<sequence>MGMETEITLYQARPNNLRMEMTIMGSPMITTYNGTTGWTYAPAMGIAEPMEMGTDELKIALDQANMDSPLWNYKEKGNNLELLGTSEDGSAYKIKLTKAEGDEMVLFISKESSLMSKLIINQSVNGMDAEIEMEMKDYKT</sequence>
<feature type="non-terminal residue" evidence="1">
    <location>
        <position position="140"/>
    </location>
</feature>
<comment type="caution">
    <text evidence="1">The sequence shown here is derived from an EMBL/GenBank/DDBJ whole genome shotgun (WGS) entry which is preliminary data.</text>
</comment>
<gene>
    <name evidence="1" type="ORF">S01H4_11800</name>
</gene>
<dbReference type="Gene3D" id="2.50.20.10">
    <property type="entry name" value="Lipoprotein localisation LolA/LolB/LppX"/>
    <property type="match status" value="1"/>
</dbReference>
<organism evidence="1">
    <name type="scientific">marine sediment metagenome</name>
    <dbReference type="NCBI Taxonomy" id="412755"/>
    <lineage>
        <taxon>unclassified sequences</taxon>
        <taxon>metagenomes</taxon>
        <taxon>ecological metagenomes</taxon>
    </lineage>
</organism>
<protein>
    <recommendedName>
        <fullName evidence="2">DUF4412 domain-containing protein</fullName>
    </recommendedName>
</protein>
<evidence type="ECO:0000313" key="1">
    <source>
        <dbReference type="EMBL" id="GAG57904.1"/>
    </source>
</evidence>
<dbReference type="EMBL" id="BART01004861">
    <property type="protein sequence ID" value="GAG57904.1"/>
    <property type="molecule type" value="Genomic_DNA"/>
</dbReference>